<proteinExistence type="inferred from homology"/>
<evidence type="ECO:0000256" key="1">
    <source>
        <dbReference type="ARBA" id="ARBA00001971"/>
    </source>
</evidence>
<keyword evidence="5" id="KW-0812">Transmembrane</keyword>
<evidence type="ECO:0000256" key="5">
    <source>
        <dbReference type="ARBA" id="ARBA00022692"/>
    </source>
</evidence>
<dbReference type="GO" id="GO:0004497">
    <property type="term" value="F:monooxygenase activity"/>
    <property type="evidence" value="ECO:0000318"/>
    <property type="project" value="GO_Central"/>
</dbReference>
<dbReference type="STRING" id="71139.A0A059D4J9"/>
<evidence type="ECO:0000256" key="2">
    <source>
        <dbReference type="ARBA" id="ARBA00004167"/>
    </source>
</evidence>
<dbReference type="Gene3D" id="1.10.630.10">
    <property type="entry name" value="Cytochrome P450"/>
    <property type="match status" value="1"/>
</dbReference>
<keyword evidence="9 12" id="KW-0408">Iron</keyword>
<evidence type="ECO:0000256" key="4">
    <source>
        <dbReference type="ARBA" id="ARBA00022617"/>
    </source>
</evidence>
<gene>
    <name evidence="14" type="ORF">EUGRSUZ_B01983</name>
</gene>
<dbReference type="SUPFAM" id="SSF48264">
    <property type="entry name" value="Cytochrome P450"/>
    <property type="match status" value="1"/>
</dbReference>
<evidence type="ECO:0000256" key="9">
    <source>
        <dbReference type="ARBA" id="ARBA00023004"/>
    </source>
</evidence>
<comment type="subcellular location">
    <subcellularLocation>
        <location evidence="2">Membrane</location>
        <topology evidence="2">Single-pass membrane protein</topology>
    </subcellularLocation>
</comment>
<protein>
    <recommendedName>
        <fullName evidence="15">Cytochrome P450</fullName>
    </recommendedName>
</protein>
<evidence type="ECO:0000256" key="8">
    <source>
        <dbReference type="ARBA" id="ARBA00023002"/>
    </source>
</evidence>
<dbReference type="GO" id="GO:0020037">
    <property type="term" value="F:heme binding"/>
    <property type="evidence" value="ECO:0007669"/>
    <property type="project" value="InterPro"/>
</dbReference>
<dbReference type="EMBL" id="KK198754">
    <property type="protein sequence ID" value="KCW85140.1"/>
    <property type="molecule type" value="Genomic_DNA"/>
</dbReference>
<comment type="similarity">
    <text evidence="3 13">Belongs to the cytochrome P450 family.</text>
</comment>
<dbReference type="InterPro" id="IPR018247">
    <property type="entry name" value="EF_Hand_1_Ca_BS"/>
</dbReference>
<dbReference type="PRINTS" id="PR00463">
    <property type="entry name" value="EP450I"/>
</dbReference>
<keyword evidence="4 12" id="KW-0349">Heme</keyword>
<dbReference type="GO" id="GO:0016705">
    <property type="term" value="F:oxidoreductase activity, acting on paired donors, with incorporation or reduction of molecular oxygen"/>
    <property type="evidence" value="ECO:0007669"/>
    <property type="project" value="InterPro"/>
</dbReference>
<dbReference type="eggNOG" id="KOG0157">
    <property type="taxonomic scope" value="Eukaryota"/>
</dbReference>
<organism evidence="14">
    <name type="scientific">Eucalyptus grandis</name>
    <name type="common">Flooded gum</name>
    <dbReference type="NCBI Taxonomy" id="71139"/>
    <lineage>
        <taxon>Eukaryota</taxon>
        <taxon>Viridiplantae</taxon>
        <taxon>Streptophyta</taxon>
        <taxon>Embryophyta</taxon>
        <taxon>Tracheophyta</taxon>
        <taxon>Spermatophyta</taxon>
        <taxon>Magnoliopsida</taxon>
        <taxon>eudicotyledons</taxon>
        <taxon>Gunneridae</taxon>
        <taxon>Pentapetalae</taxon>
        <taxon>rosids</taxon>
        <taxon>malvids</taxon>
        <taxon>Myrtales</taxon>
        <taxon>Myrtaceae</taxon>
        <taxon>Myrtoideae</taxon>
        <taxon>Eucalypteae</taxon>
        <taxon>Eucalyptus</taxon>
    </lineage>
</organism>
<evidence type="ECO:0008006" key="15">
    <source>
        <dbReference type="Google" id="ProtNLM"/>
    </source>
</evidence>
<dbReference type="PRINTS" id="PR00385">
    <property type="entry name" value="P450"/>
</dbReference>
<evidence type="ECO:0000313" key="14">
    <source>
        <dbReference type="EMBL" id="KCW85140.1"/>
    </source>
</evidence>
<keyword evidence="7" id="KW-1133">Transmembrane helix</keyword>
<name>A0A059D4J9_EUCGR</name>
<evidence type="ECO:0000256" key="12">
    <source>
        <dbReference type="PIRSR" id="PIRSR602401-1"/>
    </source>
</evidence>
<dbReference type="PANTHER" id="PTHR24282:SF20">
    <property type="entry name" value="CYTOCHROME P450 CYP749A22-LIKE"/>
    <property type="match status" value="1"/>
</dbReference>
<keyword evidence="10 13" id="KW-0503">Monooxygenase</keyword>
<dbReference type="Gramene" id="KCW85140">
    <property type="protein sequence ID" value="KCW85140"/>
    <property type="gene ID" value="EUGRSUZ_B01983"/>
</dbReference>
<dbReference type="PROSITE" id="PS00086">
    <property type="entry name" value="CYTOCHROME_P450"/>
    <property type="match status" value="1"/>
</dbReference>
<evidence type="ECO:0000256" key="13">
    <source>
        <dbReference type="RuleBase" id="RU000461"/>
    </source>
</evidence>
<dbReference type="PANTHER" id="PTHR24282">
    <property type="entry name" value="CYTOCHROME P450 FAMILY MEMBER"/>
    <property type="match status" value="1"/>
</dbReference>
<keyword evidence="11" id="KW-0472">Membrane</keyword>
<evidence type="ECO:0000256" key="6">
    <source>
        <dbReference type="ARBA" id="ARBA00022723"/>
    </source>
</evidence>
<dbReference type="AlphaFoldDB" id="A0A059D4J9"/>
<dbReference type="InterPro" id="IPR017972">
    <property type="entry name" value="Cyt_P450_CS"/>
</dbReference>
<evidence type="ECO:0000256" key="11">
    <source>
        <dbReference type="ARBA" id="ARBA00023136"/>
    </source>
</evidence>
<dbReference type="PROSITE" id="PS00018">
    <property type="entry name" value="EF_HAND_1"/>
    <property type="match status" value="1"/>
</dbReference>
<keyword evidence="6 12" id="KW-0479">Metal-binding</keyword>
<dbReference type="OMA" id="PLMCVAT"/>
<evidence type="ECO:0000256" key="7">
    <source>
        <dbReference type="ARBA" id="ARBA00022989"/>
    </source>
</evidence>
<reference evidence="14" key="1">
    <citation type="submission" date="2013-07" db="EMBL/GenBank/DDBJ databases">
        <title>The genome of Eucalyptus grandis.</title>
        <authorList>
            <person name="Schmutz J."/>
            <person name="Hayes R."/>
            <person name="Myburg A."/>
            <person name="Tuskan G."/>
            <person name="Grattapaglia D."/>
            <person name="Rokhsar D.S."/>
        </authorList>
    </citation>
    <scope>NUCLEOTIDE SEQUENCE</scope>
    <source>
        <tissue evidence="14">Leaf extractions</tissue>
    </source>
</reference>
<dbReference type="InterPro" id="IPR050665">
    <property type="entry name" value="Cytochrome_P450_Monooxygen"/>
</dbReference>
<dbReference type="Pfam" id="PF00067">
    <property type="entry name" value="p450"/>
    <property type="match status" value="1"/>
</dbReference>
<sequence>MDLLCFLLSILVLFLSSILTKLLQKLWWRPIRVQRAMASQGIKGPPYKFIHGCTKEISKLKQDVMMKMNEPMTNVSHEILPIVEPHIHKWNKLYGGIYLHWYGPQAFLFISDTELVKEVLNNRDKTYVKLEFPGDIKKIFGDGLVATEGKKWARQRRLAHLAFHGESLKGMIPAMVDSVHALLDRWQKLEAKEVEIFEEFATITSDVISRTAFGSSYMEGREIFQMLSELTIIVSRNFFKLRLPGIRKIWKTSDEIKSERLEKAICDALLGIIKKREEKAKGEMDDYGNDYLGSLLKAYHDPDKSKRITMDDLRDECKTFHFAGQETTTSILTWTLFLLAIHKDWQEEARKEVTDVFDNEDPNHEGIIKLKTVDMIINESLRLYPPVVSAIRKVVRQVTLGNLVLPQGIALHIPILTIHHSPRIWGDDVHLFKPERFREGIAGAVSNDAAAFLPFGLGPRNCVGSNFATTEAKITLAMILRHYSFTVSPDYVHLPTQTFMIRPQHGLKVILHPL</sequence>
<dbReference type="InterPro" id="IPR036396">
    <property type="entry name" value="Cyt_P450_sf"/>
</dbReference>
<keyword evidence="8 13" id="KW-0560">Oxidoreductase</keyword>
<evidence type="ECO:0000256" key="10">
    <source>
        <dbReference type="ARBA" id="ARBA00023033"/>
    </source>
</evidence>
<dbReference type="GO" id="GO:0016020">
    <property type="term" value="C:membrane"/>
    <property type="evidence" value="ECO:0007669"/>
    <property type="project" value="UniProtKB-SubCell"/>
</dbReference>
<dbReference type="InParanoid" id="A0A059D4J9"/>
<dbReference type="InterPro" id="IPR001128">
    <property type="entry name" value="Cyt_P450"/>
</dbReference>
<dbReference type="InterPro" id="IPR002401">
    <property type="entry name" value="Cyt_P450_E_grp-I"/>
</dbReference>
<feature type="binding site" description="axial binding residue" evidence="12">
    <location>
        <position position="462"/>
    </location>
    <ligand>
        <name>heme</name>
        <dbReference type="ChEBI" id="CHEBI:30413"/>
    </ligand>
    <ligandPart>
        <name>Fe</name>
        <dbReference type="ChEBI" id="CHEBI:18248"/>
    </ligandPart>
</feature>
<dbReference type="GO" id="GO:0005506">
    <property type="term" value="F:iron ion binding"/>
    <property type="evidence" value="ECO:0007669"/>
    <property type="project" value="InterPro"/>
</dbReference>
<accession>A0A059D4J9</accession>
<comment type="cofactor">
    <cofactor evidence="1 12">
        <name>heme</name>
        <dbReference type="ChEBI" id="CHEBI:30413"/>
    </cofactor>
</comment>
<evidence type="ECO:0000256" key="3">
    <source>
        <dbReference type="ARBA" id="ARBA00010617"/>
    </source>
</evidence>